<keyword evidence="2" id="KW-1185">Reference proteome</keyword>
<name>A0ABR9VJJ3_9CYAN</name>
<protein>
    <submittedName>
        <fullName evidence="1">Uncharacterized protein</fullName>
    </submittedName>
</protein>
<dbReference type="RefSeq" id="WP_193944062.1">
    <property type="nucleotide sequence ID" value="NZ_JADEWB010000197.1"/>
</dbReference>
<dbReference type="Proteomes" id="UP000606776">
    <property type="component" value="Unassembled WGS sequence"/>
</dbReference>
<gene>
    <name evidence="1" type="ORF">IQ227_22195</name>
</gene>
<evidence type="ECO:0000313" key="1">
    <source>
        <dbReference type="EMBL" id="MBE9238651.1"/>
    </source>
</evidence>
<proteinExistence type="predicted"/>
<sequence length="245" mass="27848">MQKEFNSDLDIDNTNDLDESSSTLYAIAMDFMKSYIDVYLKLVNETKGFAVVEANNAQDYEQKLIILTGINSNLDPLTSTANDVVQEWQRRQAIIFDVEASITKGVYIQMREVAQNLIDELRISTNNFQVFEADYINKNPRMLPIFQRLINVRSKSELKKRVGNVSDNSISKPAAKRLADILNSNTTNKNIDDQEILQGLETTLEGIVRDLVGRVLLESIVATALDEANVPYKREKEYKYLEGVI</sequence>
<comment type="caution">
    <text evidence="1">The sequence shown here is derived from an EMBL/GenBank/DDBJ whole genome shotgun (WGS) entry which is preliminary data.</text>
</comment>
<evidence type="ECO:0000313" key="2">
    <source>
        <dbReference type="Proteomes" id="UP000606776"/>
    </source>
</evidence>
<accession>A0ABR9VJJ3</accession>
<organism evidence="1 2">
    <name type="scientific">Sphaerospermopsis aphanizomenoides LEGE 00250</name>
    <dbReference type="NCBI Taxonomy" id="2777972"/>
    <lineage>
        <taxon>Bacteria</taxon>
        <taxon>Bacillati</taxon>
        <taxon>Cyanobacteriota</taxon>
        <taxon>Cyanophyceae</taxon>
        <taxon>Nostocales</taxon>
        <taxon>Aphanizomenonaceae</taxon>
        <taxon>Sphaerospermopsis</taxon>
        <taxon>Sphaerospermopsis aphanizomenoides</taxon>
    </lineage>
</organism>
<dbReference type="EMBL" id="JADEWB010000197">
    <property type="protein sequence ID" value="MBE9238651.1"/>
    <property type="molecule type" value="Genomic_DNA"/>
</dbReference>
<reference evidence="1 2" key="1">
    <citation type="submission" date="2020-10" db="EMBL/GenBank/DDBJ databases">
        <authorList>
            <person name="Castelo-Branco R."/>
            <person name="Eusebio N."/>
            <person name="Adriana R."/>
            <person name="Vieira A."/>
            <person name="Brugerolle De Fraissinette N."/>
            <person name="Rezende De Castro R."/>
            <person name="Schneider M.P."/>
            <person name="Vasconcelos V."/>
            <person name="Leao P.N."/>
        </authorList>
    </citation>
    <scope>NUCLEOTIDE SEQUENCE [LARGE SCALE GENOMIC DNA]</scope>
    <source>
        <strain evidence="1 2">LEGE 00250</strain>
    </source>
</reference>